<proteinExistence type="predicted"/>
<dbReference type="PaxDb" id="121845-A0A1S3D147"/>
<reference evidence="3" key="1">
    <citation type="submission" date="2025-08" db="UniProtKB">
        <authorList>
            <consortium name="RefSeq"/>
        </authorList>
    </citation>
    <scope>IDENTIFICATION</scope>
</reference>
<dbReference type="RefSeq" id="XP_008471154.1">
    <property type="nucleotide sequence ID" value="XM_008472932.3"/>
</dbReference>
<protein>
    <submittedName>
        <fullName evidence="3">Uncharacterized protein LOC103508389</fullName>
    </submittedName>
</protein>
<dbReference type="GeneID" id="103508389"/>
<accession>A0A1S3D147</accession>
<sequence>MSIVYSNQNGWFVSHLEYIQSVYLSGLDEIERDKYALESFRKMFDIQSPFLKDEQFAKLKSQIQNPATTETLTKSKKRKRKLDNSGNMCEESLQIQAQFKKFMQDLHKTSTTSSPDSLLSLVPKFT</sequence>
<evidence type="ECO:0000313" key="3">
    <source>
        <dbReference type="RefSeq" id="XP_008471154.1"/>
    </source>
</evidence>
<evidence type="ECO:0000313" key="2">
    <source>
        <dbReference type="Proteomes" id="UP000079169"/>
    </source>
</evidence>
<evidence type="ECO:0000256" key="1">
    <source>
        <dbReference type="SAM" id="MobiDB-lite"/>
    </source>
</evidence>
<dbReference type="AlphaFoldDB" id="A0A1S3D147"/>
<keyword evidence="2" id="KW-1185">Reference proteome</keyword>
<dbReference type="Proteomes" id="UP000079169">
    <property type="component" value="Unplaced"/>
</dbReference>
<gene>
    <name evidence="3" type="primary">LOC103508389</name>
</gene>
<dbReference type="KEGG" id="dci:103508389"/>
<organism evidence="2 3">
    <name type="scientific">Diaphorina citri</name>
    <name type="common">Asian citrus psyllid</name>
    <dbReference type="NCBI Taxonomy" id="121845"/>
    <lineage>
        <taxon>Eukaryota</taxon>
        <taxon>Metazoa</taxon>
        <taxon>Ecdysozoa</taxon>
        <taxon>Arthropoda</taxon>
        <taxon>Hexapoda</taxon>
        <taxon>Insecta</taxon>
        <taxon>Pterygota</taxon>
        <taxon>Neoptera</taxon>
        <taxon>Paraneoptera</taxon>
        <taxon>Hemiptera</taxon>
        <taxon>Sternorrhyncha</taxon>
        <taxon>Psylloidea</taxon>
        <taxon>Psyllidae</taxon>
        <taxon>Diaphorininae</taxon>
        <taxon>Diaphorina</taxon>
    </lineage>
</organism>
<feature type="region of interest" description="Disordered" evidence="1">
    <location>
        <begin position="67"/>
        <end position="87"/>
    </location>
</feature>
<name>A0A1S3D147_DIACI</name>